<name>A0A243W8F1_9BACT</name>
<dbReference type="AlphaFoldDB" id="A0A243W8F1"/>
<dbReference type="SUPFAM" id="SSF53448">
    <property type="entry name" value="Nucleotide-diphospho-sugar transferases"/>
    <property type="match status" value="1"/>
</dbReference>
<dbReference type="GO" id="GO:0000009">
    <property type="term" value="F:alpha-1,6-mannosyltransferase activity"/>
    <property type="evidence" value="ECO:0007669"/>
    <property type="project" value="InterPro"/>
</dbReference>
<gene>
    <name evidence="1" type="ORF">BXP70_21775</name>
</gene>
<evidence type="ECO:0000313" key="1">
    <source>
        <dbReference type="EMBL" id="OUJ71443.1"/>
    </source>
</evidence>
<dbReference type="InterPro" id="IPR029044">
    <property type="entry name" value="Nucleotide-diphossugar_trans"/>
</dbReference>
<reference evidence="1 2" key="1">
    <citation type="submission" date="2017-01" db="EMBL/GenBank/DDBJ databases">
        <title>A new Hymenobacter.</title>
        <authorList>
            <person name="Liang Y."/>
            <person name="Feng F."/>
        </authorList>
    </citation>
    <scope>NUCLEOTIDE SEQUENCE [LARGE SCALE GENOMIC DNA]</scope>
    <source>
        <strain evidence="1">MIMBbqt21</strain>
    </source>
</reference>
<dbReference type="PANTHER" id="PTHR31834">
    <property type="entry name" value="INITIATION-SPECIFIC ALPHA-1,6-MANNOSYLTRANSFERASE"/>
    <property type="match status" value="1"/>
</dbReference>
<dbReference type="EMBL" id="MTSE01000016">
    <property type="protein sequence ID" value="OUJ71443.1"/>
    <property type="molecule type" value="Genomic_DNA"/>
</dbReference>
<organism evidence="1 2">
    <name type="scientific">Hymenobacter crusticola</name>
    <dbReference type="NCBI Taxonomy" id="1770526"/>
    <lineage>
        <taxon>Bacteria</taxon>
        <taxon>Pseudomonadati</taxon>
        <taxon>Bacteroidota</taxon>
        <taxon>Cytophagia</taxon>
        <taxon>Cytophagales</taxon>
        <taxon>Hymenobacteraceae</taxon>
        <taxon>Hymenobacter</taxon>
    </lineage>
</organism>
<proteinExistence type="predicted"/>
<dbReference type="Gene3D" id="3.90.550.20">
    <property type="match status" value="1"/>
</dbReference>
<dbReference type="Pfam" id="PF04488">
    <property type="entry name" value="Gly_transf_sug"/>
    <property type="match status" value="1"/>
</dbReference>
<dbReference type="InterPro" id="IPR039367">
    <property type="entry name" value="Och1-like"/>
</dbReference>
<dbReference type="PANTHER" id="PTHR31834:SF1">
    <property type="entry name" value="INITIATION-SPECIFIC ALPHA-1,6-MANNOSYLTRANSFERASE"/>
    <property type="match status" value="1"/>
</dbReference>
<evidence type="ECO:0008006" key="3">
    <source>
        <dbReference type="Google" id="ProtNLM"/>
    </source>
</evidence>
<dbReference type="GO" id="GO:0006487">
    <property type="term" value="P:protein N-linked glycosylation"/>
    <property type="evidence" value="ECO:0007669"/>
    <property type="project" value="TreeGrafter"/>
</dbReference>
<evidence type="ECO:0000313" key="2">
    <source>
        <dbReference type="Proteomes" id="UP000194873"/>
    </source>
</evidence>
<sequence>MSSLLQPRPTATGSGIPRIIHQTFMSKKLPAELQENVDSLKRQNPGWVHRLYDDADIVAFIRDQYGPEILHYYERINPRYGAARADLFRYLLLYHYGGVYLDIKSTCTGPLDNFLQPDDQYVLAHWRNKPGEQHAGFGQSEEVAHLDGGEYQQWHIVAAPGHPFLKAVLETVLHNIDQYRPWRQGTGGIGVLRLTGPLAYTLAIHPLLPTAPHRIVPNETALGLQYSVYKNGSHRTVYKSNYGRLTESIVQLDRTDQVWASLYSAAKKSKHLLFGQ</sequence>
<dbReference type="InterPro" id="IPR007577">
    <property type="entry name" value="GlycoTrfase_DXD_sugar-bd_CS"/>
</dbReference>
<dbReference type="Proteomes" id="UP000194873">
    <property type="component" value="Unassembled WGS sequence"/>
</dbReference>
<protein>
    <recommendedName>
        <fullName evidence="3">Glycosyltransferase</fullName>
    </recommendedName>
</protein>
<comment type="caution">
    <text evidence="1">The sequence shown here is derived from an EMBL/GenBank/DDBJ whole genome shotgun (WGS) entry which is preliminary data.</text>
</comment>
<keyword evidence="2" id="KW-1185">Reference proteome</keyword>
<accession>A0A243W8F1</accession>